<feature type="active site" description="Proton donor/acceptor" evidence="9">
    <location>
        <position position="141"/>
    </location>
</feature>
<proteinExistence type="inferred from homology"/>
<comment type="subcellular location">
    <subcellularLocation>
        <location evidence="9">Cytoplasm</location>
    </subcellularLocation>
</comment>
<keyword evidence="5 9" id="KW-0547">Nucleotide-binding</keyword>
<dbReference type="PANTHER" id="PTHR21060:SF21">
    <property type="entry name" value="ACETATE KINASE"/>
    <property type="match status" value="1"/>
</dbReference>
<comment type="subunit">
    <text evidence="9">Homodimer.</text>
</comment>
<dbReference type="PIRSF" id="PIRSF000722">
    <property type="entry name" value="Acetate_prop_kin"/>
    <property type="match status" value="1"/>
</dbReference>
<evidence type="ECO:0000313" key="11">
    <source>
        <dbReference type="EMBL" id="WZW88374.1"/>
    </source>
</evidence>
<dbReference type="EMBL" id="CP150637">
    <property type="protein sequence ID" value="WZW88374.1"/>
    <property type="molecule type" value="Genomic_DNA"/>
</dbReference>
<dbReference type="PROSITE" id="PS01076">
    <property type="entry name" value="ACETATE_KINASE_2"/>
    <property type="match status" value="1"/>
</dbReference>
<dbReference type="Gene3D" id="3.30.420.40">
    <property type="match status" value="2"/>
</dbReference>
<evidence type="ECO:0000256" key="8">
    <source>
        <dbReference type="ARBA" id="ARBA00022842"/>
    </source>
</evidence>
<feature type="binding site" evidence="9">
    <location>
        <position position="14"/>
    </location>
    <ligand>
        <name>ATP</name>
        <dbReference type="ChEBI" id="CHEBI:30616"/>
    </ligand>
</feature>
<feature type="binding site" evidence="9">
    <location>
        <begin position="276"/>
        <end position="278"/>
    </location>
    <ligand>
        <name>ATP</name>
        <dbReference type="ChEBI" id="CHEBI:30616"/>
    </ligand>
</feature>
<gene>
    <name evidence="9" type="primary">ackA</name>
    <name evidence="11" type="ORF">WMO13_03035</name>
</gene>
<dbReference type="NCBIfam" id="TIGR00016">
    <property type="entry name" value="ackA"/>
    <property type="match status" value="1"/>
</dbReference>
<feature type="binding site" evidence="9">
    <location>
        <position position="379"/>
    </location>
    <ligand>
        <name>Mg(2+)</name>
        <dbReference type="ChEBI" id="CHEBI:18420"/>
    </ligand>
</feature>
<evidence type="ECO:0000256" key="4">
    <source>
        <dbReference type="ARBA" id="ARBA00022723"/>
    </source>
</evidence>
<evidence type="ECO:0000256" key="10">
    <source>
        <dbReference type="RuleBase" id="RU003835"/>
    </source>
</evidence>
<dbReference type="Pfam" id="PF00871">
    <property type="entry name" value="Acetate_kinase"/>
    <property type="match status" value="1"/>
</dbReference>
<sequence length="396" mass="43372">MYALVINCGSSSLKFALIETKNHQTIISGTAEQLNTPEATITFKHEGKNTETLQDGTHAGAFRAVFDYLQSRDLADEVIAVGHRVVHGGEYFQKSVEITPEVIEIIKRCAPLAPIHNPANLTGILAAQEVFPTLPHVAVFDTAFHQTMPEEAYLYALPYELYDECNIRRYGFHGSSHRYITERTAEILDIPLNKINLISCHLGNGASVTAVKAGKSVDTSMGLTPLEGLMMGTRSGSIDPGLVPYLVERLNYDIYELDHLLNFKSGLLGISGVSNDCRTLELKANEGDKRCQLALDMFAYRVAKTVASYLPALQKLDAIVFTGGIGENSSYIRELIMDQLAFLGYSFSRPSNEHCVRGTEGVIATSSSFGKALVVCTDEEGMIVKDTLEIVAKKAQ</sequence>
<dbReference type="EC" id="2.7.2.1" evidence="9"/>
<feature type="binding site" evidence="9">
    <location>
        <position position="7"/>
    </location>
    <ligand>
        <name>Mg(2+)</name>
        <dbReference type="ChEBI" id="CHEBI:18420"/>
    </ligand>
</feature>
<keyword evidence="8 9" id="KW-0460">Magnesium</keyword>
<keyword evidence="6 9" id="KW-0418">Kinase</keyword>
<organism evidence="11 12">
    <name type="scientific">Ignatzschineria larvae DSM 13226</name>
    <dbReference type="NCBI Taxonomy" id="1111732"/>
    <lineage>
        <taxon>Bacteria</taxon>
        <taxon>Pseudomonadati</taxon>
        <taxon>Pseudomonadota</taxon>
        <taxon>Gammaproteobacteria</taxon>
        <taxon>Cardiobacteriales</taxon>
        <taxon>Ignatzschineriaceae</taxon>
        <taxon>Ignatzschineria</taxon>
    </lineage>
</organism>
<keyword evidence="7 9" id="KW-0067">ATP-binding</keyword>
<feature type="binding site" evidence="9">
    <location>
        <begin position="324"/>
        <end position="328"/>
    </location>
    <ligand>
        <name>ATP</name>
        <dbReference type="ChEBI" id="CHEBI:30616"/>
    </ligand>
</feature>
<comment type="cofactor">
    <cofactor evidence="9">
        <name>Mg(2+)</name>
        <dbReference type="ChEBI" id="CHEBI:18420"/>
    </cofactor>
    <cofactor evidence="9">
        <name>Mn(2+)</name>
        <dbReference type="ChEBI" id="CHEBI:29035"/>
    </cofactor>
    <text evidence="9">Mg(2+). Can also accept Mn(2+).</text>
</comment>
<dbReference type="InterPro" id="IPR023865">
    <property type="entry name" value="Aliphatic_acid_kinase_CS"/>
</dbReference>
<keyword evidence="2 9" id="KW-0963">Cytoplasm</keyword>
<evidence type="ECO:0000256" key="9">
    <source>
        <dbReference type="HAMAP-Rule" id="MF_00020"/>
    </source>
</evidence>
<dbReference type="HAMAP" id="MF_00020">
    <property type="entry name" value="Acetate_kinase"/>
    <property type="match status" value="1"/>
</dbReference>
<dbReference type="CDD" id="cd24010">
    <property type="entry name" value="ASKHA_NBD_AcK_PK"/>
    <property type="match status" value="1"/>
</dbReference>
<name>A0ABZ3C175_9GAMM</name>
<evidence type="ECO:0000313" key="12">
    <source>
        <dbReference type="Proteomes" id="UP001449178"/>
    </source>
</evidence>
<evidence type="ECO:0000256" key="7">
    <source>
        <dbReference type="ARBA" id="ARBA00022840"/>
    </source>
</evidence>
<protein>
    <recommendedName>
        <fullName evidence="9">Acetate kinase</fullName>
        <ecNumber evidence="9">2.7.2.1</ecNumber>
    </recommendedName>
    <alternativeName>
        <fullName evidence="9">Acetokinase</fullName>
    </alternativeName>
</protein>
<comment type="catalytic activity">
    <reaction evidence="9">
        <text>acetate + ATP = acetyl phosphate + ADP</text>
        <dbReference type="Rhea" id="RHEA:11352"/>
        <dbReference type="ChEBI" id="CHEBI:22191"/>
        <dbReference type="ChEBI" id="CHEBI:30089"/>
        <dbReference type="ChEBI" id="CHEBI:30616"/>
        <dbReference type="ChEBI" id="CHEBI:456216"/>
        <dbReference type="EC" id="2.7.2.1"/>
    </reaction>
</comment>
<evidence type="ECO:0000256" key="2">
    <source>
        <dbReference type="ARBA" id="ARBA00022490"/>
    </source>
</evidence>
<dbReference type="InterPro" id="IPR004372">
    <property type="entry name" value="Ac/propionate_kinase"/>
</dbReference>
<keyword evidence="4 9" id="KW-0479">Metal-binding</keyword>
<dbReference type="PROSITE" id="PS01075">
    <property type="entry name" value="ACETATE_KINASE_1"/>
    <property type="match status" value="1"/>
</dbReference>
<dbReference type="PRINTS" id="PR00471">
    <property type="entry name" value="ACETATEKNASE"/>
</dbReference>
<feature type="binding site" evidence="9">
    <location>
        <position position="84"/>
    </location>
    <ligand>
        <name>substrate</name>
    </ligand>
</feature>
<keyword evidence="3 9" id="KW-0808">Transferase</keyword>
<evidence type="ECO:0000256" key="5">
    <source>
        <dbReference type="ARBA" id="ARBA00022741"/>
    </source>
</evidence>
<keyword evidence="12" id="KW-1185">Reference proteome</keyword>
<comment type="pathway">
    <text evidence="9">Metabolic intermediate biosynthesis; acetyl-CoA biosynthesis; acetyl-CoA from acetate: step 1/2.</text>
</comment>
<comment type="function">
    <text evidence="9">Catalyzes the formation of acetyl phosphate from acetate and ATP. Can also catalyze the reverse reaction.</text>
</comment>
<evidence type="ECO:0000256" key="3">
    <source>
        <dbReference type="ARBA" id="ARBA00022679"/>
    </source>
</evidence>
<feature type="site" description="Transition state stabilizer" evidence="9">
    <location>
        <position position="173"/>
    </location>
</feature>
<feature type="site" description="Transition state stabilizer" evidence="9">
    <location>
        <position position="234"/>
    </location>
</feature>
<feature type="binding site" evidence="9">
    <location>
        <begin position="201"/>
        <end position="205"/>
    </location>
    <ligand>
        <name>ATP</name>
        <dbReference type="ChEBI" id="CHEBI:30616"/>
    </ligand>
</feature>
<dbReference type="InterPro" id="IPR000890">
    <property type="entry name" value="Aliphatic_acid_kin_short-chain"/>
</dbReference>
<evidence type="ECO:0000256" key="1">
    <source>
        <dbReference type="ARBA" id="ARBA00008748"/>
    </source>
</evidence>
<accession>A0ABZ3C175</accession>
<reference evidence="11 12" key="1">
    <citation type="submission" date="2024-03" db="EMBL/GenBank/DDBJ databases">
        <title>Complete Genome Sequence and Annotation of Ignatzschineria larvae DSM 13226.</title>
        <authorList>
            <person name="Cantrell E."/>
            <person name="Burcham Z.M."/>
        </authorList>
    </citation>
    <scope>NUCLEOTIDE SEQUENCE [LARGE SCALE GENOMIC DNA]</scope>
    <source>
        <strain evidence="11 12">DSM 13226</strain>
    </source>
</reference>
<comment type="similarity">
    <text evidence="1 9 10">Belongs to the acetokinase family.</text>
</comment>
<dbReference type="RefSeq" id="WP_026878264.1">
    <property type="nucleotide sequence ID" value="NZ_AZOD01000005.1"/>
</dbReference>
<evidence type="ECO:0000256" key="6">
    <source>
        <dbReference type="ARBA" id="ARBA00022777"/>
    </source>
</evidence>
<dbReference type="SUPFAM" id="SSF53067">
    <property type="entry name" value="Actin-like ATPase domain"/>
    <property type="match status" value="2"/>
</dbReference>
<dbReference type="PANTHER" id="PTHR21060">
    <property type="entry name" value="ACETATE KINASE"/>
    <property type="match status" value="1"/>
</dbReference>
<dbReference type="GO" id="GO:0008776">
    <property type="term" value="F:acetate kinase activity"/>
    <property type="evidence" value="ECO:0007669"/>
    <property type="project" value="UniProtKB-EC"/>
</dbReference>
<dbReference type="Proteomes" id="UP001449178">
    <property type="component" value="Chromosome"/>
</dbReference>
<dbReference type="InterPro" id="IPR043129">
    <property type="entry name" value="ATPase_NBD"/>
</dbReference>